<comment type="caution">
    <text evidence="1">The sequence shown here is derived from an EMBL/GenBank/DDBJ whole genome shotgun (WGS) entry which is preliminary data.</text>
</comment>
<accession>A0ACA9S225</accession>
<evidence type="ECO:0000313" key="1">
    <source>
        <dbReference type="EMBL" id="CAG8821180.1"/>
    </source>
</evidence>
<keyword evidence="2" id="KW-1185">Reference proteome</keyword>
<sequence length="186" mass="20920">MPEERRENDSSELTKGHENDSNHSHEPADATHYKVLERRIVRKSILTTIYLLGIVDRINIGNARIAGYDYKYLNSTPSEYNLAVAMYFVSYMIFEIPSNFVTKVLGFQVWMPIIMVCWAVASMSQAACKSALQLGITRFLLGLAEAGFPPSVVEYVGFFYARKELTLRYSVFMALITVSGALSGII</sequence>
<organism evidence="1 2">
    <name type="scientific">Racocetra persica</name>
    <dbReference type="NCBI Taxonomy" id="160502"/>
    <lineage>
        <taxon>Eukaryota</taxon>
        <taxon>Fungi</taxon>
        <taxon>Fungi incertae sedis</taxon>
        <taxon>Mucoromycota</taxon>
        <taxon>Glomeromycotina</taxon>
        <taxon>Glomeromycetes</taxon>
        <taxon>Diversisporales</taxon>
        <taxon>Gigasporaceae</taxon>
        <taxon>Racocetra</taxon>
    </lineage>
</organism>
<gene>
    <name evidence="1" type="ORF">RPERSI_LOCUS25527</name>
</gene>
<reference evidence="1" key="1">
    <citation type="submission" date="2021-06" db="EMBL/GenBank/DDBJ databases">
        <authorList>
            <person name="Kallberg Y."/>
            <person name="Tangrot J."/>
            <person name="Rosling A."/>
        </authorList>
    </citation>
    <scope>NUCLEOTIDE SEQUENCE</scope>
    <source>
        <strain evidence="1">MA461A</strain>
    </source>
</reference>
<protein>
    <submittedName>
        <fullName evidence="1">26769_t:CDS:1</fullName>
    </submittedName>
</protein>
<name>A0ACA9S225_9GLOM</name>
<proteinExistence type="predicted"/>
<dbReference type="EMBL" id="CAJVQC010084552">
    <property type="protein sequence ID" value="CAG8821180.1"/>
    <property type="molecule type" value="Genomic_DNA"/>
</dbReference>
<feature type="non-terminal residue" evidence="1">
    <location>
        <position position="186"/>
    </location>
</feature>
<dbReference type="Proteomes" id="UP000789920">
    <property type="component" value="Unassembled WGS sequence"/>
</dbReference>
<evidence type="ECO:0000313" key="2">
    <source>
        <dbReference type="Proteomes" id="UP000789920"/>
    </source>
</evidence>